<dbReference type="EMBL" id="HG322950">
    <property type="protein sequence ID" value="CDF85162.1"/>
    <property type="molecule type" value="Genomic_DNA"/>
</dbReference>
<evidence type="ECO:0000256" key="1">
    <source>
        <dbReference type="ARBA" id="ARBA00022490"/>
    </source>
</evidence>
<proteinExistence type="inferred from homology"/>
<comment type="subcellular location">
    <subcellularLocation>
        <location evidence="3">Cytoplasm</location>
    </subcellularLocation>
</comment>
<reference evidence="4 5" key="2">
    <citation type="submission" date="2014-05" db="EMBL/GenBank/DDBJ databases">
        <title>Genome sequence of the 3-chlorobenzoate degrading bacterium Pseudomonas knackmussii B13 shows multiple evidence for horizontal gene transfer.</title>
        <authorList>
            <person name="Miyazaki R."/>
            <person name="Bertelli C."/>
            <person name="Falquet L."/>
            <person name="Robinson-Rechavi M."/>
            <person name="Gharib W."/>
            <person name="Roy S."/>
            <person name="Van der Meer J.R."/>
        </authorList>
    </citation>
    <scope>NUCLEOTIDE SEQUENCE [LARGE SCALE GENOMIC DNA]</scope>
    <source>
        <strain evidence="4 5">B13</strain>
    </source>
</reference>
<accession>A0A024HKX2</accession>
<dbReference type="eggNOG" id="COG3130">
    <property type="taxonomic scope" value="Bacteria"/>
</dbReference>
<organism evidence="4 5">
    <name type="scientific">Pseudomonas knackmussii (strain DSM 6978 / CCUG 54928 / LMG 23759 / B13)</name>
    <dbReference type="NCBI Taxonomy" id="1301098"/>
    <lineage>
        <taxon>Bacteria</taxon>
        <taxon>Pseudomonadati</taxon>
        <taxon>Pseudomonadota</taxon>
        <taxon>Gammaproteobacteria</taxon>
        <taxon>Pseudomonadales</taxon>
        <taxon>Pseudomonadaceae</taxon>
        <taxon>Pseudomonas</taxon>
    </lineage>
</organism>
<dbReference type="InterPro" id="IPR007040">
    <property type="entry name" value="Ribosome_modulation_factor"/>
</dbReference>
<sequence>MRRLKRDPLERAFLRGYQYGISGKSRDLCPFTHPTTRQSWLNGWREGRGDNWDGLTGTAGLQRLNQIQHAGS</sequence>
<evidence type="ECO:0000256" key="2">
    <source>
        <dbReference type="ARBA" id="ARBA00022845"/>
    </source>
</evidence>
<dbReference type="HOGENOM" id="CLU_203350_0_0_6"/>
<comment type="similarity">
    <text evidence="3">Belongs to the ribosome modulation factor family.</text>
</comment>
<dbReference type="GO" id="GO:0006417">
    <property type="term" value="P:regulation of translation"/>
    <property type="evidence" value="ECO:0007669"/>
    <property type="project" value="UniProtKB-UniRule"/>
</dbReference>
<reference evidence="4 5" key="1">
    <citation type="submission" date="2013-03" db="EMBL/GenBank/DDBJ databases">
        <authorList>
            <person name="Linke B."/>
        </authorList>
    </citation>
    <scope>NUCLEOTIDE SEQUENCE [LARGE SCALE GENOMIC DNA]</scope>
    <source>
        <strain evidence="4 5">B13</strain>
    </source>
</reference>
<dbReference type="AlphaFoldDB" id="A0A024HKX2"/>
<dbReference type="Gene3D" id="1.10.10.620">
    <property type="entry name" value="ribosome modulation factor like domain"/>
    <property type="match status" value="1"/>
</dbReference>
<evidence type="ECO:0000313" key="4">
    <source>
        <dbReference type="EMBL" id="CDF85162.1"/>
    </source>
</evidence>
<evidence type="ECO:0000256" key="3">
    <source>
        <dbReference type="HAMAP-Rule" id="MF_00919"/>
    </source>
</evidence>
<dbReference type="InterPro" id="IPR023200">
    <property type="entry name" value="RMF_sf"/>
</dbReference>
<dbReference type="NCBIfam" id="NF011162">
    <property type="entry name" value="PRK14563.1"/>
    <property type="match status" value="1"/>
</dbReference>
<dbReference type="OrthoDB" id="5917763at2"/>
<keyword evidence="5" id="KW-1185">Reference proteome</keyword>
<keyword evidence="2 3" id="KW-0810">Translation regulation</keyword>
<dbReference type="HAMAP" id="MF_00919">
    <property type="entry name" value="RMF"/>
    <property type="match status" value="1"/>
</dbReference>
<dbReference type="RefSeq" id="WP_084166675.1">
    <property type="nucleotide sequence ID" value="NZ_HG322950.1"/>
</dbReference>
<dbReference type="GO" id="GO:0005737">
    <property type="term" value="C:cytoplasm"/>
    <property type="evidence" value="ECO:0007669"/>
    <property type="project" value="UniProtKB-SubCell"/>
</dbReference>
<dbReference type="NCBIfam" id="NF041886">
    <property type="entry name" value="Rmf_CrpP_fam"/>
    <property type="match status" value="1"/>
</dbReference>
<dbReference type="Proteomes" id="UP000025241">
    <property type="component" value="Chromosome I"/>
</dbReference>
<dbReference type="KEGG" id="pkc:PKB_3825"/>
<dbReference type="STRING" id="1301098.PKB_3825"/>
<keyword evidence="1 3" id="KW-0963">Cytoplasm</keyword>
<name>A0A024HKX2_PSEKB</name>
<protein>
    <recommendedName>
        <fullName evidence="3">Ribosome modulation factor</fullName>
        <shortName evidence="3">RMF</shortName>
    </recommendedName>
</protein>
<gene>
    <name evidence="3" type="primary">rmf</name>
    <name evidence="4" type="ORF">PKB_3825</name>
</gene>
<comment type="function">
    <text evidence="3">During stationary phase, converts 70S ribosomes to an inactive dimeric form (100S ribosomes).</text>
</comment>
<evidence type="ECO:0000313" key="5">
    <source>
        <dbReference type="Proteomes" id="UP000025241"/>
    </source>
</evidence>
<dbReference type="Pfam" id="PF04957">
    <property type="entry name" value="RMF"/>
    <property type="match status" value="1"/>
</dbReference>
<dbReference type="PATRIC" id="fig|1301098.3.peg.3835"/>